<protein>
    <submittedName>
        <fullName evidence="2">Peptidase family M28</fullName>
    </submittedName>
</protein>
<feature type="domain" description="Peptidase M28" evidence="1">
    <location>
        <begin position="103"/>
        <end position="318"/>
    </location>
</feature>
<name>A0A1C4GS17_9GAMM</name>
<dbReference type="Proteomes" id="UP000243661">
    <property type="component" value="Unassembled WGS sequence"/>
</dbReference>
<dbReference type="PANTHER" id="PTHR12147">
    <property type="entry name" value="METALLOPEPTIDASE M28 FAMILY MEMBER"/>
    <property type="match status" value="1"/>
</dbReference>
<dbReference type="GO" id="GO:0006508">
    <property type="term" value="P:proteolysis"/>
    <property type="evidence" value="ECO:0007669"/>
    <property type="project" value="InterPro"/>
</dbReference>
<dbReference type="Pfam" id="PF04389">
    <property type="entry name" value="Peptidase_M28"/>
    <property type="match status" value="1"/>
</dbReference>
<evidence type="ECO:0000259" key="1">
    <source>
        <dbReference type="Pfam" id="PF04389"/>
    </source>
</evidence>
<reference evidence="2 3" key="1">
    <citation type="submission" date="2016-08" db="EMBL/GenBank/DDBJ databases">
        <authorList>
            <person name="Seilhamer J.J."/>
        </authorList>
    </citation>
    <scope>NUCLEOTIDE SEQUENCE [LARGE SCALE GENOMIC DNA]</scope>
    <source>
        <strain evidence="2 3">ANC 4874</strain>
    </source>
</reference>
<dbReference type="EMBL" id="FMBK01000002">
    <property type="protein sequence ID" value="SCC70970.1"/>
    <property type="molecule type" value="Genomic_DNA"/>
</dbReference>
<dbReference type="InterPro" id="IPR045175">
    <property type="entry name" value="M28_fam"/>
</dbReference>
<sequence>MNKRGNNNKMIFKTPQHLGLLCSTFIFSFFFSTAIWAVPNASPASTDNLKVYLEQIIGPDDYRNYKNIQQLQRVSAWIKEQMHLFGIPCEYQNYSVNGLSYRNVVCRLTNGHADKVIVGAHYDVFGEQQGADDNASGVAGVIETARILVQQKSQLAQNIEFVFYTLQEAPFFKTEQMGSFIHAKSIQSKKDQIQGVYILEMIGYFDENLVQEYPAGLKWVYPQHGNFIAAVSNLQSYALGSQYCQSMRALDRLECQRFIAPAFVSGMEFSDHLNYWKFGIPAMMITDTGSFRNKHYHSKTDILKTLNLAKMANVVDGLVYSLLTPIQP</sequence>
<dbReference type="GO" id="GO:0008235">
    <property type="term" value="F:metalloexopeptidase activity"/>
    <property type="evidence" value="ECO:0007669"/>
    <property type="project" value="InterPro"/>
</dbReference>
<evidence type="ECO:0000313" key="3">
    <source>
        <dbReference type="Proteomes" id="UP000243661"/>
    </source>
</evidence>
<dbReference type="AlphaFoldDB" id="A0A1C4GS17"/>
<gene>
    <name evidence="2" type="ORF">GA0116959_10258</name>
</gene>
<proteinExistence type="predicted"/>
<dbReference type="Gene3D" id="3.40.630.10">
    <property type="entry name" value="Zn peptidases"/>
    <property type="match status" value="1"/>
</dbReference>
<dbReference type="PANTHER" id="PTHR12147:SF26">
    <property type="entry name" value="PEPTIDASE M28 DOMAIN-CONTAINING PROTEIN"/>
    <property type="match status" value="1"/>
</dbReference>
<accession>A0A1C4GS17</accession>
<dbReference type="InterPro" id="IPR007484">
    <property type="entry name" value="Peptidase_M28"/>
</dbReference>
<dbReference type="RefSeq" id="WP_244878550.1">
    <property type="nucleotide sequence ID" value="NZ_FMBK01000002.1"/>
</dbReference>
<dbReference type="SUPFAM" id="SSF53187">
    <property type="entry name" value="Zn-dependent exopeptidases"/>
    <property type="match status" value="1"/>
</dbReference>
<evidence type="ECO:0000313" key="2">
    <source>
        <dbReference type="EMBL" id="SCC70970.1"/>
    </source>
</evidence>
<organism evidence="2 3">
    <name type="scientific">Acinetobacter albensis</name>
    <dbReference type="NCBI Taxonomy" id="1673609"/>
    <lineage>
        <taxon>Bacteria</taxon>
        <taxon>Pseudomonadati</taxon>
        <taxon>Pseudomonadota</taxon>
        <taxon>Gammaproteobacteria</taxon>
        <taxon>Moraxellales</taxon>
        <taxon>Moraxellaceae</taxon>
        <taxon>Acinetobacter</taxon>
    </lineage>
</organism>